<dbReference type="AlphaFoldDB" id="A0AAD9N8C8"/>
<proteinExistence type="predicted"/>
<evidence type="ECO:0000256" key="9">
    <source>
        <dbReference type="SAM" id="MobiDB-lite"/>
    </source>
</evidence>
<dbReference type="GO" id="GO:0004930">
    <property type="term" value="F:G protein-coupled receptor activity"/>
    <property type="evidence" value="ECO:0007669"/>
    <property type="project" value="InterPro"/>
</dbReference>
<accession>A0AAD9N8C8</accession>
<dbReference type="GO" id="GO:0007216">
    <property type="term" value="P:G protein-coupled glutamate receptor signaling pathway"/>
    <property type="evidence" value="ECO:0007669"/>
    <property type="project" value="UniProtKB-ARBA"/>
</dbReference>
<dbReference type="SUPFAM" id="SSF53822">
    <property type="entry name" value="Periplasmic binding protein-like I"/>
    <property type="match status" value="1"/>
</dbReference>
<feature type="compositionally biased region" description="Polar residues" evidence="9">
    <location>
        <begin position="139"/>
        <end position="148"/>
    </location>
</feature>
<keyword evidence="8" id="KW-0325">Glycoprotein</keyword>
<keyword evidence="12" id="KW-1185">Reference proteome</keyword>
<evidence type="ECO:0000256" key="3">
    <source>
        <dbReference type="ARBA" id="ARBA00022729"/>
    </source>
</evidence>
<evidence type="ECO:0000256" key="5">
    <source>
        <dbReference type="ARBA" id="ARBA00023136"/>
    </source>
</evidence>
<dbReference type="InterPro" id="IPR050726">
    <property type="entry name" value="mGluR"/>
</dbReference>
<dbReference type="InterPro" id="IPR000337">
    <property type="entry name" value="GPCR_3"/>
</dbReference>
<dbReference type="Proteomes" id="UP001208570">
    <property type="component" value="Unassembled WGS sequence"/>
</dbReference>
<keyword evidence="2" id="KW-0812">Transmembrane</keyword>
<comment type="subcellular location">
    <subcellularLocation>
        <location evidence="1">Membrane</location>
        <topology evidence="1">Multi-pass membrane protein</topology>
    </subcellularLocation>
</comment>
<gene>
    <name evidence="11" type="ORF">LSH36_164g07021</name>
</gene>
<sequence length="235" mass="26147">MMGRGDRHRRRIPHPDRAIWMALLALALGGIGASCALAKRRNAVLEGDILIGALFPVHRQPSLKTAYTRQCGEIWEQYGMHRIEVFLKTLDEINSDPSILPNITLGCDIRDSCWYPPVALEQSIDFIKNSIASRERSLNRSGQASRQPGSPPINKPIAGLIGPGSSTVTIQVQNLLSLFNIPQVGYSATSKDLSDKSLYKYFLRVVPSDKLQAKALVDLVMYFNWTYISTVYTEG</sequence>
<evidence type="ECO:0000256" key="6">
    <source>
        <dbReference type="ARBA" id="ARBA00023157"/>
    </source>
</evidence>
<reference evidence="11" key="1">
    <citation type="journal article" date="2023" name="Mol. Biol. Evol.">
        <title>Third-Generation Sequencing Reveals the Adaptive Role of the Epigenome in Three Deep-Sea Polychaetes.</title>
        <authorList>
            <person name="Perez M."/>
            <person name="Aroh O."/>
            <person name="Sun Y."/>
            <person name="Lan Y."/>
            <person name="Juniper S.K."/>
            <person name="Young C.R."/>
            <person name="Angers B."/>
            <person name="Qian P.Y."/>
        </authorList>
    </citation>
    <scope>NUCLEOTIDE SEQUENCE</scope>
    <source>
        <strain evidence="11">P08H-3</strain>
    </source>
</reference>
<evidence type="ECO:0000259" key="10">
    <source>
        <dbReference type="Pfam" id="PF01094"/>
    </source>
</evidence>
<dbReference type="EMBL" id="JAODUP010000164">
    <property type="protein sequence ID" value="KAK2158786.1"/>
    <property type="molecule type" value="Genomic_DNA"/>
</dbReference>
<dbReference type="InterPro" id="IPR001828">
    <property type="entry name" value="ANF_lig-bd_rcpt"/>
</dbReference>
<evidence type="ECO:0000256" key="8">
    <source>
        <dbReference type="ARBA" id="ARBA00023180"/>
    </source>
</evidence>
<name>A0AAD9N8C8_9ANNE</name>
<evidence type="ECO:0000313" key="12">
    <source>
        <dbReference type="Proteomes" id="UP001208570"/>
    </source>
</evidence>
<dbReference type="GO" id="GO:0016020">
    <property type="term" value="C:membrane"/>
    <property type="evidence" value="ECO:0007669"/>
    <property type="project" value="UniProtKB-SubCell"/>
</dbReference>
<feature type="domain" description="Receptor ligand binding region" evidence="10">
    <location>
        <begin position="87"/>
        <end position="234"/>
    </location>
</feature>
<keyword evidence="4" id="KW-1133">Transmembrane helix</keyword>
<organism evidence="11 12">
    <name type="scientific">Paralvinella palmiformis</name>
    <dbReference type="NCBI Taxonomy" id="53620"/>
    <lineage>
        <taxon>Eukaryota</taxon>
        <taxon>Metazoa</taxon>
        <taxon>Spiralia</taxon>
        <taxon>Lophotrochozoa</taxon>
        <taxon>Annelida</taxon>
        <taxon>Polychaeta</taxon>
        <taxon>Sedentaria</taxon>
        <taxon>Canalipalpata</taxon>
        <taxon>Terebellida</taxon>
        <taxon>Terebelliformia</taxon>
        <taxon>Alvinellidae</taxon>
        <taxon>Paralvinella</taxon>
    </lineage>
</organism>
<feature type="region of interest" description="Disordered" evidence="9">
    <location>
        <begin position="137"/>
        <end position="156"/>
    </location>
</feature>
<keyword evidence="5" id="KW-0472">Membrane</keyword>
<keyword evidence="6" id="KW-1015">Disulfide bond</keyword>
<keyword evidence="3" id="KW-0732">Signal</keyword>
<evidence type="ECO:0000313" key="11">
    <source>
        <dbReference type="EMBL" id="KAK2158786.1"/>
    </source>
</evidence>
<dbReference type="PROSITE" id="PS51257">
    <property type="entry name" value="PROKAR_LIPOPROTEIN"/>
    <property type="match status" value="1"/>
</dbReference>
<dbReference type="Gene3D" id="3.40.50.2300">
    <property type="match status" value="1"/>
</dbReference>
<protein>
    <recommendedName>
        <fullName evidence="10">Receptor ligand binding region domain-containing protein</fullName>
    </recommendedName>
</protein>
<keyword evidence="7" id="KW-0675">Receptor</keyword>
<evidence type="ECO:0000256" key="7">
    <source>
        <dbReference type="ARBA" id="ARBA00023170"/>
    </source>
</evidence>
<dbReference type="FunFam" id="3.40.50.2300:FF:000219">
    <property type="entry name" value="Glutamate metabotropic receptor 5"/>
    <property type="match status" value="1"/>
</dbReference>
<dbReference type="PANTHER" id="PTHR24060">
    <property type="entry name" value="METABOTROPIC GLUTAMATE RECEPTOR"/>
    <property type="match status" value="1"/>
</dbReference>
<evidence type="ECO:0000256" key="4">
    <source>
        <dbReference type="ARBA" id="ARBA00022989"/>
    </source>
</evidence>
<evidence type="ECO:0000256" key="2">
    <source>
        <dbReference type="ARBA" id="ARBA00022692"/>
    </source>
</evidence>
<dbReference type="Pfam" id="PF01094">
    <property type="entry name" value="ANF_receptor"/>
    <property type="match status" value="1"/>
</dbReference>
<evidence type="ECO:0000256" key="1">
    <source>
        <dbReference type="ARBA" id="ARBA00004141"/>
    </source>
</evidence>
<comment type="caution">
    <text evidence="11">The sequence shown here is derived from an EMBL/GenBank/DDBJ whole genome shotgun (WGS) entry which is preliminary data.</text>
</comment>
<dbReference type="PRINTS" id="PR00248">
    <property type="entry name" value="GPCRMGR"/>
</dbReference>
<dbReference type="InterPro" id="IPR028082">
    <property type="entry name" value="Peripla_BP_I"/>
</dbReference>